<dbReference type="EMBL" id="BFEA01001957">
    <property type="protein sequence ID" value="GBG93484.1"/>
    <property type="molecule type" value="Genomic_DNA"/>
</dbReference>
<accession>A0A388MG14</accession>
<sequence>MGRTDIDLDSTRRVTVHTARPQPGLGGVDTGRVASREVMAAVSQPRYVRGGGEAGSTLQAALAAAAHAVRDQTPRRSGAARPRPMPAAGGAALGESSGPEGLGMLRGSRREKTVAKVTQVSARVVRVRTGVDPVTVVEEDPETEPAREEAPQEDDEHMDDEESEEEESDN</sequence>
<gene>
    <name evidence="2" type="ORF">CBR_g71566</name>
</gene>
<feature type="compositionally biased region" description="Basic and acidic residues" evidence="1">
    <location>
        <begin position="1"/>
        <end position="12"/>
    </location>
</feature>
<dbReference type="Gramene" id="GBG93484">
    <property type="protein sequence ID" value="GBG93484"/>
    <property type="gene ID" value="CBR_g71566"/>
</dbReference>
<name>A0A388MG14_CHABU</name>
<comment type="caution">
    <text evidence="2">The sequence shown here is derived from an EMBL/GenBank/DDBJ whole genome shotgun (WGS) entry which is preliminary data.</text>
</comment>
<feature type="region of interest" description="Disordered" evidence="1">
    <location>
        <begin position="65"/>
        <end position="170"/>
    </location>
</feature>
<keyword evidence="3" id="KW-1185">Reference proteome</keyword>
<reference evidence="2 3" key="1">
    <citation type="journal article" date="2018" name="Cell">
        <title>The Chara Genome: Secondary Complexity and Implications for Plant Terrestrialization.</title>
        <authorList>
            <person name="Nishiyama T."/>
            <person name="Sakayama H."/>
            <person name="Vries J.D."/>
            <person name="Buschmann H."/>
            <person name="Saint-Marcoux D."/>
            <person name="Ullrich K.K."/>
            <person name="Haas F.B."/>
            <person name="Vanderstraeten L."/>
            <person name="Becker D."/>
            <person name="Lang D."/>
            <person name="Vosolsobe S."/>
            <person name="Rombauts S."/>
            <person name="Wilhelmsson P.K.I."/>
            <person name="Janitza P."/>
            <person name="Kern R."/>
            <person name="Heyl A."/>
            <person name="Rumpler F."/>
            <person name="Villalobos L.I.A.C."/>
            <person name="Clay J.M."/>
            <person name="Skokan R."/>
            <person name="Toyoda A."/>
            <person name="Suzuki Y."/>
            <person name="Kagoshima H."/>
            <person name="Schijlen E."/>
            <person name="Tajeshwar N."/>
            <person name="Catarino B."/>
            <person name="Hetherington A.J."/>
            <person name="Saltykova A."/>
            <person name="Bonnot C."/>
            <person name="Breuninger H."/>
            <person name="Symeonidi A."/>
            <person name="Radhakrishnan G.V."/>
            <person name="Van Nieuwerburgh F."/>
            <person name="Deforce D."/>
            <person name="Chang C."/>
            <person name="Karol K.G."/>
            <person name="Hedrich R."/>
            <person name="Ulvskov P."/>
            <person name="Glockner G."/>
            <person name="Delwiche C.F."/>
            <person name="Petrasek J."/>
            <person name="Van de Peer Y."/>
            <person name="Friml J."/>
            <person name="Beilby M."/>
            <person name="Dolan L."/>
            <person name="Kohara Y."/>
            <person name="Sugano S."/>
            <person name="Fujiyama A."/>
            <person name="Delaux P.-M."/>
            <person name="Quint M."/>
            <person name="TheiBen G."/>
            <person name="Hagemann M."/>
            <person name="Harholt J."/>
            <person name="Dunand C."/>
            <person name="Zachgo S."/>
            <person name="Langdale J."/>
            <person name="Maumus F."/>
            <person name="Straeten D.V.D."/>
            <person name="Gould S.B."/>
            <person name="Rensing S.A."/>
        </authorList>
    </citation>
    <scope>NUCLEOTIDE SEQUENCE [LARGE SCALE GENOMIC DNA]</scope>
    <source>
        <strain evidence="2 3">S276</strain>
    </source>
</reference>
<feature type="compositionally biased region" description="Low complexity" evidence="1">
    <location>
        <begin position="75"/>
        <end position="99"/>
    </location>
</feature>
<organism evidence="2 3">
    <name type="scientific">Chara braunii</name>
    <name type="common">Braun's stonewort</name>
    <dbReference type="NCBI Taxonomy" id="69332"/>
    <lineage>
        <taxon>Eukaryota</taxon>
        <taxon>Viridiplantae</taxon>
        <taxon>Streptophyta</taxon>
        <taxon>Charophyceae</taxon>
        <taxon>Charales</taxon>
        <taxon>Characeae</taxon>
        <taxon>Chara</taxon>
    </lineage>
</organism>
<dbReference type="Proteomes" id="UP000265515">
    <property type="component" value="Unassembled WGS sequence"/>
</dbReference>
<evidence type="ECO:0000256" key="1">
    <source>
        <dbReference type="SAM" id="MobiDB-lite"/>
    </source>
</evidence>
<feature type="region of interest" description="Disordered" evidence="1">
    <location>
        <begin position="1"/>
        <end position="31"/>
    </location>
</feature>
<evidence type="ECO:0000313" key="3">
    <source>
        <dbReference type="Proteomes" id="UP000265515"/>
    </source>
</evidence>
<evidence type="ECO:0000313" key="2">
    <source>
        <dbReference type="EMBL" id="GBG93484.1"/>
    </source>
</evidence>
<feature type="compositionally biased region" description="Acidic residues" evidence="1">
    <location>
        <begin position="151"/>
        <end position="170"/>
    </location>
</feature>
<protein>
    <submittedName>
        <fullName evidence="2">Uncharacterized protein</fullName>
    </submittedName>
</protein>
<proteinExistence type="predicted"/>
<dbReference type="AlphaFoldDB" id="A0A388MG14"/>